<proteinExistence type="predicted"/>
<dbReference type="EMBL" id="CAEZYU010000215">
    <property type="protein sequence ID" value="CAB4764831.1"/>
    <property type="molecule type" value="Genomic_DNA"/>
</dbReference>
<dbReference type="AlphaFoldDB" id="A0A6J6UY67"/>
<name>A0A6J6UY67_9ZZZZ</name>
<sequence>MLRGHQCDHQEHFRLLVRGHLLAGDLAGDLVVGRVLTYRYGNRTYVLFTTD</sequence>
<protein>
    <submittedName>
        <fullName evidence="1">Unannotated protein</fullName>
    </submittedName>
</protein>
<reference evidence="1" key="1">
    <citation type="submission" date="2020-05" db="EMBL/GenBank/DDBJ databases">
        <authorList>
            <person name="Chiriac C."/>
            <person name="Salcher M."/>
            <person name="Ghai R."/>
            <person name="Kavagutti S V."/>
        </authorList>
    </citation>
    <scope>NUCLEOTIDE SEQUENCE</scope>
</reference>
<evidence type="ECO:0000313" key="1">
    <source>
        <dbReference type="EMBL" id="CAB4764831.1"/>
    </source>
</evidence>
<organism evidence="1">
    <name type="scientific">freshwater metagenome</name>
    <dbReference type="NCBI Taxonomy" id="449393"/>
    <lineage>
        <taxon>unclassified sequences</taxon>
        <taxon>metagenomes</taxon>
        <taxon>ecological metagenomes</taxon>
    </lineage>
</organism>
<gene>
    <name evidence="1" type="ORF">UFOPK2766_02459</name>
</gene>
<accession>A0A6J6UY67</accession>